<evidence type="ECO:0000256" key="2">
    <source>
        <dbReference type="ARBA" id="ARBA00023125"/>
    </source>
</evidence>
<reference evidence="5 6" key="1">
    <citation type="submission" date="2024-09" db="EMBL/GenBank/DDBJ databases">
        <authorList>
            <person name="Sun Q."/>
            <person name="Mori K."/>
        </authorList>
    </citation>
    <scope>NUCLEOTIDE SEQUENCE [LARGE SCALE GENOMIC DNA]</scope>
    <source>
        <strain evidence="5 6">CCM 7228</strain>
    </source>
</reference>
<name>A0ABV6GIQ2_9BACI</name>
<keyword evidence="3" id="KW-0804">Transcription</keyword>
<evidence type="ECO:0000313" key="6">
    <source>
        <dbReference type="Proteomes" id="UP001589854"/>
    </source>
</evidence>
<evidence type="ECO:0000259" key="4">
    <source>
        <dbReference type="PROSITE" id="PS50956"/>
    </source>
</evidence>
<keyword evidence="6" id="KW-1185">Reference proteome</keyword>
<dbReference type="Pfam" id="PF13404">
    <property type="entry name" value="HTH_AsnC-type"/>
    <property type="match status" value="1"/>
</dbReference>
<dbReference type="InterPro" id="IPR036390">
    <property type="entry name" value="WH_DNA-bd_sf"/>
</dbReference>
<dbReference type="InterPro" id="IPR036388">
    <property type="entry name" value="WH-like_DNA-bd_sf"/>
</dbReference>
<dbReference type="InterPro" id="IPR011008">
    <property type="entry name" value="Dimeric_a/b-barrel"/>
</dbReference>
<dbReference type="Pfam" id="PF01037">
    <property type="entry name" value="AsnC_trans_reg"/>
    <property type="match status" value="1"/>
</dbReference>
<accession>A0ABV6GIQ2</accession>
<dbReference type="InterPro" id="IPR000485">
    <property type="entry name" value="AsnC-type_HTH_dom"/>
</dbReference>
<dbReference type="SUPFAM" id="SSF54909">
    <property type="entry name" value="Dimeric alpha+beta barrel"/>
    <property type="match status" value="1"/>
</dbReference>
<evidence type="ECO:0000256" key="3">
    <source>
        <dbReference type="ARBA" id="ARBA00023163"/>
    </source>
</evidence>
<feature type="domain" description="HTH asnC-type" evidence="4">
    <location>
        <begin position="3"/>
        <end position="64"/>
    </location>
</feature>
<proteinExistence type="predicted"/>
<dbReference type="SUPFAM" id="SSF46785">
    <property type="entry name" value="Winged helix' DNA-binding domain"/>
    <property type="match status" value="1"/>
</dbReference>
<evidence type="ECO:0000313" key="5">
    <source>
        <dbReference type="EMBL" id="MFC0273449.1"/>
    </source>
</evidence>
<dbReference type="Gene3D" id="1.10.10.10">
    <property type="entry name" value="Winged helix-like DNA-binding domain superfamily/Winged helix DNA-binding domain"/>
    <property type="match status" value="1"/>
</dbReference>
<dbReference type="EMBL" id="JBHLVO010000020">
    <property type="protein sequence ID" value="MFC0273449.1"/>
    <property type="molecule type" value="Genomic_DNA"/>
</dbReference>
<evidence type="ECO:0000256" key="1">
    <source>
        <dbReference type="ARBA" id="ARBA00023015"/>
    </source>
</evidence>
<dbReference type="Gene3D" id="3.30.70.920">
    <property type="match status" value="1"/>
</dbReference>
<dbReference type="PRINTS" id="PR00033">
    <property type="entry name" value="HTHASNC"/>
</dbReference>
<keyword evidence="2" id="KW-0238">DNA-binding</keyword>
<gene>
    <name evidence="5" type="ORF">ACFFIX_18785</name>
</gene>
<dbReference type="InterPro" id="IPR019887">
    <property type="entry name" value="Tscrpt_reg_AsnC/Lrp_C"/>
</dbReference>
<organism evidence="5 6">
    <name type="scientific">Metabacillus herbersteinensis</name>
    <dbReference type="NCBI Taxonomy" id="283816"/>
    <lineage>
        <taxon>Bacteria</taxon>
        <taxon>Bacillati</taxon>
        <taxon>Bacillota</taxon>
        <taxon>Bacilli</taxon>
        <taxon>Bacillales</taxon>
        <taxon>Bacillaceae</taxon>
        <taxon>Metabacillus</taxon>
    </lineage>
</organism>
<comment type="caution">
    <text evidence="5">The sequence shown here is derived from an EMBL/GenBank/DDBJ whole genome shotgun (WGS) entry which is preliminary data.</text>
</comment>
<dbReference type="PANTHER" id="PTHR30154">
    <property type="entry name" value="LEUCINE-RESPONSIVE REGULATORY PROTEIN"/>
    <property type="match status" value="1"/>
</dbReference>
<protein>
    <submittedName>
        <fullName evidence="5">Lrp/AsnC family transcriptional regulator</fullName>
    </submittedName>
</protein>
<sequence>MQIDSIDVQILQLLNKNARIQWKEIGEKIHMTGQAVGNRIKKMEDNGIIQSYSIVVDELKMGLSFTAFVFFFMNAYTHDDLLKFIATRNEISEAHRVSGDACYLLKITVRSQEALNHLLNDLLKYGNYQLYLSIKEVKKRYNASLMSDE</sequence>
<dbReference type="RefSeq" id="WP_378936755.1">
    <property type="nucleotide sequence ID" value="NZ_JBHLVO010000020.1"/>
</dbReference>
<dbReference type="SMART" id="SM00344">
    <property type="entry name" value="HTH_ASNC"/>
    <property type="match status" value="1"/>
</dbReference>
<dbReference type="InterPro" id="IPR019888">
    <property type="entry name" value="Tscrpt_reg_AsnC-like"/>
</dbReference>
<dbReference type="Proteomes" id="UP001589854">
    <property type="component" value="Unassembled WGS sequence"/>
</dbReference>
<dbReference type="PROSITE" id="PS50956">
    <property type="entry name" value="HTH_ASNC_2"/>
    <property type="match status" value="1"/>
</dbReference>
<keyword evidence="1" id="KW-0805">Transcription regulation</keyword>
<dbReference type="PANTHER" id="PTHR30154:SF55">
    <property type="entry name" value="HTH-TYPE TRANSCRIPTIONAL REGULATOR LRPB"/>
    <property type="match status" value="1"/>
</dbReference>